<dbReference type="InterPro" id="IPR041588">
    <property type="entry name" value="Integrase_H2C2"/>
</dbReference>
<dbReference type="FunFam" id="1.10.340.70:FF:000001">
    <property type="entry name" value="Retrovirus-related Pol polyprotein from transposon gypsy-like Protein"/>
    <property type="match status" value="1"/>
</dbReference>
<evidence type="ECO:0000256" key="12">
    <source>
        <dbReference type="ARBA" id="ARBA00022932"/>
    </source>
</evidence>
<dbReference type="GO" id="GO:0006310">
    <property type="term" value="P:DNA recombination"/>
    <property type="evidence" value="ECO:0007669"/>
    <property type="project" value="UniProtKB-KW"/>
</dbReference>
<dbReference type="PROSITE" id="PS50158">
    <property type="entry name" value="ZF_CCHC"/>
    <property type="match status" value="2"/>
</dbReference>
<keyword evidence="8" id="KW-0378">Hydrolase</keyword>
<keyword evidence="7" id="KW-0255">Endonuclease</keyword>
<feature type="compositionally biased region" description="Basic and acidic residues" evidence="17">
    <location>
        <begin position="1486"/>
        <end position="1504"/>
    </location>
</feature>
<dbReference type="Pfam" id="PF03732">
    <property type="entry name" value="Retrotrans_gag"/>
    <property type="match status" value="1"/>
</dbReference>
<feature type="compositionally biased region" description="Acidic residues" evidence="17">
    <location>
        <begin position="1505"/>
        <end position="1516"/>
    </location>
</feature>
<dbReference type="Pfam" id="PF17921">
    <property type="entry name" value="Integrase_H2C2"/>
    <property type="match status" value="1"/>
</dbReference>
<name>A0AAQ3X9R6_PASNO</name>
<dbReference type="Gene3D" id="3.10.20.370">
    <property type="match status" value="1"/>
</dbReference>
<dbReference type="Pfam" id="PF24626">
    <property type="entry name" value="SH3_Tf2-1"/>
    <property type="match status" value="2"/>
</dbReference>
<dbReference type="CDD" id="cd09274">
    <property type="entry name" value="RNase_HI_RT_Ty3"/>
    <property type="match status" value="1"/>
</dbReference>
<dbReference type="InterPro" id="IPR005162">
    <property type="entry name" value="Retrotrans_gag_dom"/>
</dbReference>
<evidence type="ECO:0000256" key="8">
    <source>
        <dbReference type="ARBA" id="ARBA00022801"/>
    </source>
</evidence>
<feature type="domain" description="CCHC-type" evidence="18">
    <location>
        <begin position="1610"/>
        <end position="1625"/>
    </location>
</feature>
<keyword evidence="5" id="KW-0479">Metal-binding</keyword>
<dbReference type="InterPro" id="IPR041577">
    <property type="entry name" value="RT_RNaseH_2"/>
</dbReference>
<feature type="non-terminal residue" evidence="21">
    <location>
        <position position="2409"/>
    </location>
</feature>
<keyword evidence="22" id="KW-1185">Reference proteome</keyword>
<dbReference type="Gene3D" id="4.10.60.10">
    <property type="entry name" value="Zinc finger, CCHC-type"/>
    <property type="match status" value="2"/>
</dbReference>
<evidence type="ECO:0000256" key="11">
    <source>
        <dbReference type="ARBA" id="ARBA00022918"/>
    </source>
</evidence>
<dbReference type="SUPFAM" id="SSF57756">
    <property type="entry name" value="Retrovirus zinc finger-like domains"/>
    <property type="match status" value="2"/>
</dbReference>
<evidence type="ECO:0000256" key="15">
    <source>
        <dbReference type="ARBA" id="ARBA00023268"/>
    </source>
</evidence>
<evidence type="ECO:0000256" key="10">
    <source>
        <dbReference type="ARBA" id="ARBA00022908"/>
    </source>
</evidence>
<dbReference type="InterPro" id="IPR000477">
    <property type="entry name" value="RT_dom"/>
</dbReference>
<dbReference type="Gene3D" id="3.30.70.270">
    <property type="match status" value="4"/>
</dbReference>
<dbReference type="FunFam" id="3.30.70.270:FF:000020">
    <property type="entry name" value="Transposon Tf2-6 polyprotein-like Protein"/>
    <property type="match status" value="2"/>
</dbReference>
<dbReference type="SMART" id="SM00343">
    <property type="entry name" value="ZnF_C2HC"/>
    <property type="match status" value="2"/>
</dbReference>
<evidence type="ECO:0000259" key="18">
    <source>
        <dbReference type="PROSITE" id="PS50158"/>
    </source>
</evidence>
<feature type="compositionally biased region" description="Low complexity" evidence="17">
    <location>
        <begin position="1561"/>
        <end position="1586"/>
    </location>
</feature>
<evidence type="ECO:0000256" key="9">
    <source>
        <dbReference type="ARBA" id="ARBA00022842"/>
    </source>
</evidence>
<dbReference type="Proteomes" id="UP001341281">
    <property type="component" value="Chromosome 08"/>
</dbReference>
<keyword evidence="12" id="KW-0239">DNA-directed DNA polymerase</keyword>
<dbReference type="GO" id="GO:0008270">
    <property type="term" value="F:zinc ion binding"/>
    <property type="evidence" value="ECO:0007669"/>
    <property type="project" value="UniProtKB-KW"/>
</dbReference>
<dbReference type="InterPro" id="IPR056924">
    <property type="entry name" value="SH3_Tf2-1"/>
</dbReference>
<dbReference type="Gene3D" id="3.10.10.10">
    <property type="entry name" value="HIV Type 1 Reverse Transcriptase, subunit A, domain 1"/>
    <property type="match status" value="2"/>
</dbReference>
<dbReference type="Gene3D" id="3.30.420.10">
    <property type="entry name" value="Ribonuclease H-like superfamily/Ribonuclease H"/>
    <property type="match status" value="1"/>
</dbReference>
<keyword evidence="13" id="KW-0238">DNA-binding</keyword>
<reference evidence="21 22" key="1">
    <citation type="submission" date="2024-02" db="EMBL/GenBank/DDBJ databases">
        <title>High-quality chromosome-scale genome assembly of Pensacola bahiagrass (Paspalum notatum Flugge var. saurae).</title>
        <authorList>
            <person name="Vega J.M."/>
            <person name="Podio M."/>
            <person name="Orjuela J."/>
            <person name="Siena L.A."/>
            <person name="Pessino S.C."/>
            <person name="Combes M.C."/>
            <person name="Mariac C."/>
            <person name="Albertini E."/>
            <person name="Pupilli F."/>
            <person name="Ortiz J.P.A."/>
            <person name="Leblanc O."/>
        </authorList>
    </citation>
    <scope>NUCLEOTIDE SEQUENCE [LARGE SCALE GENOMIC DNA]</scope>
    <source>
        <strain evidence="21">R1</strain>
        <tissue evidence="21">Leaf</tissue>
    </source>
</reference>
<dbReference type="InterPro" id="IPR001878">
    <property type="entry name" value="Znf_CCHC"/>
</dbReference>
<keyword evidence="16" id="KW-0862">Zinc</keyword>
<dbReference type="InterPro" id="IPR050951">
    <property type="entry name" value="Retrovirus_Pol_polyprotein"/>
</dbReference>
<feature type="domain" description="Integrase catalytic" evidence="20">
    <location>
        <begin position="919"/>
        <end position="1084"/>
    </location>
</feature>
<feature type="region of interest" description="Disordered" evidence="17">
    <location>
        <begin position="2222"/>
        <end position="2243"/>
    </location>
</feature>
<dbReference type="Pfam" id="PF00078">
    <property type="entry name" value="RVT_1"/>
    <property type="match status" value="2"/>
</dbReference>
<evidence type="ECO:0000256" key="1">
    <source>
        <dbReference type="ARBA" id="ARBA00022670"/>
    </source>
</evidence>
<dbReference type="PANTHER" id="PTHR37984:SF5">
    <property type="entry name" value="PROTEIN NYNRIN-LIKE"/>
    <property type="match status" value="1"/>
</dbReference>
<dbReference type="PANTHER" id="PTHR37984">
    <property type="entry name" value="PROTEIN CBG26694"/>
    <property type="match status" value="1"/>
</dbReference>
<evidence type="ECO:0000256" key="14">
    <source>
        <dbReference type="ARBA" id="ARBA00023172"/>
    </source>
</evidence>
<evidence type="ECO:0000256" key="13">
    <source>
        <dbReference type="ARBA" id="ARBA00023125"/>
    </source>
</evidence>
<dbReference type="InterPro" id="IPR036397">
    <property type="entry name" value="RNaseH_sf"/>
</dbReference>
<dbReference type="Pfam" id="PF17919">
    <property type="entry name" value="RT_RNaseH_2"/>
    <property type="match status" value="1"/>
</dbReference>
<feature type="compositionally biased region" description="Polar residues" evidence="17">
    <location>
        <begin position="1420"/>
        <end position="1429"/>
    </location>
</feature>
<keyword evidence="10" id="KW-0229">DNA integration</keyword>
<dbReference type="SUPFAM" id="SSF56672">
    <property type="entry name" value="DNA/RNA polymerases"/>
    <property type="match status" value="2"/>
</dbReference>
<evidence type="ECO:0000256" key="2">
    <source>
        <dbReference type="ARBA" id="ARBA00022679"/>
    </source>
</evidence>
<dbReference type="InterPro" id="IPR036875">
    <property type="entry name" value="Znf_CCHC_sf"/>
</dbReference>
<evidence type="ECO:0000256" key="7">
    <source>
        <dbReference type="ARBA" id="ARBA00022759"/>
    </source>
</evidence>
<feature type="compositionally biased region" description="Pro residues" evidence="17">
    <location>
        <begin position="333"/>
        <end position="343"/>
    </location>
</feature>
<feature type="domain" description="Reverse transcriptase" evidence="19">
    <location>
        <begin position="1721"/>
        <end position="1898"/>
    </location>
</feature>
<dbReference type="PROSITE" id="PS50878">
    <property type="entry name" value="RT_POL"/>
    <property type="match status" value="1"/>
</dbReference>
<keyword evidence="2" id="KW-0808">Transferase</keyword>
<keyword evidence="3" id="KW-0548">Nucleotidyltransferase</keyword>
<feature type="region of interest" description="Disordered" evidence="17">
    <location>
        <begin position="1486"/>
        <end position="1607"/>
    </location>
</feature>
<dbReference type="Pfam" id="PF00098">
    <property type="entry name" value="zf-CCHC"/>
    <property type="match status" value="2"/>
</dbReference>
<feature type="region of interest" description="Disordered" evidence="17">
    <location>
        <begin position="1411"/>
        <end position="1432"/>
    </location>
</feature>
<dbReference type="GO" id="GO:0003964">
    <property type="term" value="F:RNA-directed DNA polymerase activity"/>
    <property type="evidence" value="ECO:0007669"/>
    <property type="project" value="UniProtKB-KW"/>
</dbReference>
<evidence type="ECO:0000256" key="5">
    <source>
        <dbReference type="ARBA" id="ARBA00022723"/>
    </source>
</evidence>
<dbReference type="EMBL" id="CP144752">
    <property type="protein sequence ID" value="WVZ90355.1"/>
    <property type="molecule type" value="Genomic_DNA"/>
</dbReference>
<evidence type="ECO:0000259" key="20">
    <source>
        <dbReference type="PROSITE" id="PS50994"/>
    </source>
</evidence>
<dbReference type="InterPro" id="IPR001584">
    <property type="entry name" value="Integrase_cat-core"/>
</dbReference>
<organism evidence="21 22">
    <name type="scientific">Paspalum notatum var. saurae</name>
    <dbReference type="NCBI Taxonomy" id="547442"/>
    <lineage>
        <taxon>Eukaryota</taxon>
        <taxon>Viridiplantae</taxon>
        <taxon>Streptophyta</taxon>
        <taxon>Embryophyta</taxon>
        <taxon>Tracheophyta</taxon>
        <taxon>Spermatophyta</taxon>
        <taxon>Magnoliopsida</taxon>
        <taxon>Liliopsida</taxon>
        <taxon>Poales</taxon>
        <taxon>Poaceae</taxon>
        <taxon>PACMAD clade</taxon>
        <taxon>Panicoideae</taxon>
        <taxon>Andropogonodae</taxon>
        <taxon>Paspaleae</taxon>
        <taxon>Paspalinae</taxon>
        <taxon>Paspalum</taxon>
    </lineage>
</organism>
<feature type="compositionally biased region" description="Basic residues" evidence="17">
    <location>
        <begin position="1521"/>
        <end position="1542"/>
    </location>
</feature>
<protein>
    <recommendedName>
        <fullName evidence="23">Reverse transcriptase</fullName>
    </recommendedName>
</protein>
<dbReference type="FunFam" id="3.30.420.10:FF:000032">
    <property type="entry name" value="Retrovirus-related Pol polyprotein from transposon 297-like Protein"/>
    <property type="match status" value="1"/>
</dbReference>
<keyword evidence="4" id="KW-0540">Nuclease</keyword>
<dbReference type="GO" id="GO:0004190">
    <property type="term" value="F:aspartic-type endopeptidase activity"/>
    <property type="evidence" value="ECO:0007669"/>
    <property type="project" value="UniProtKB-KW"/>
</dbReference>
<feature type="region of interest" description="Disordered" evidence="17">
    <location>
        <begin position="317"/>
        <end position="350"/>
    </location>
</feature>
<dbReference type="Gene3D" id="1.10.340.70">
    <property type="match status" value="1"/>
</dbReference>
<evidence type="ECO:0000313" key="22">
    <source>
        <dbReference type="Proteomes" id="UP001341281"/>
    </source>
</evidence>
<dbReference type="GO" id="GO:0003677">
    <property type="term" value="F:DNA binding"/>
    <property type="evidence" value="ECO:0007669"/>
    <property type="project" value="UniProtKB-KW"/>
</dbReference>
<evidence type="ECO:0000256" key="17">
    <source>
        <dbReference type="SAM" id="MobiDB-lite"/>
    </source>
</evidence>
<dbReference type="Pfam" id="PF17917">
    <property type="entry name" value="RT_RNaseH"/>
    <property type="match status" value="1"/>
</dbReference>
<dbReference type="PROSITE" id="PS50994">
    <property type="entry name" value="INTEGRASE"/>
    <property type="match status" value="1"/>
</dbReference>
<evidence type="ECO:0008006" key="23">
    <source>
        <dbReference type="Google" id="ProtNLM"/>
    </source>
</evidence>
<dbReference type="SUPFAM" id="SSF53098">
    <property type="entry name" value="Ribonuclease H-like"/>
    <property type="match status" value="1"/>
</dbReference>
<keyword evidence="11" id="KW-0695">RNA-directed DNA polymerase</keyword>
<dbReference type="GO" id="GO:0003887">
    <property type="term" value="F:DNA-directed DNA polymerase activity"/>
    <property type="evidence" value="ECO:0007669"/>
    <property type="project" value="UniProtKB-KW"/>
</dbReference>
<dbReference type="GO" id="GO:0004519">
    <property type="term" value="F:endonuclease activity"/>
    <property type="evidence" value="ECO:0007669"/>
    <property type="project" value="UniProtKB-KW"/>
</dbReference>
<feature type="compositionally biased region" description="Basic and acidic residues" evidence="17">
    <location>
        <begin position="11"/>
        <end position="21"/>
    </location>
</feature>
<evidence type="ECO:0000313" key="21">
    <source>
        <dbReference type="EMBL" id="WVZ90355.1"/>
    </source>
</evidence>
<evidence type="ECO:0000256" key="4">
    <source>
        <dbReference type="ARBA" id="ARBA00022722"/>
    </source>
</evidence>
<dbReference type="InterPro" id="IPR043502">
    <property type="entry name" value="DNA/RNA_pol_sf"/>
</dbReference>
<keyword evidence="1" id="KW-0645">Protease</keyword>
<proteinExistence type="predicted"/>
<keyword evidence="9" id="KW-0460">Magnesium</keyword>
<dbReference type="GO" id="GO:0006508">
    <property type="term" value="P:proteolysis"/>
    <property type="evidence" value="ECO:0007669"/>
    <property type="project" value="UniProtKB-KW"/>
</dbReference>
<keyword evidence="16" id="KW-0863">Zinc-finger</keyword>
<evidence type="ECO:0000259" key="19">
    <source>
        <dbReference type="PROSITE" id="PS50878"/>
    </source>
</evidence>
<dbReference type="GO" id="GO:0015074">
    <property type="term" value="P:DNA integration"/>
    <property type="evidence" value="ECO:0007669"/>
    <property type="project" value="UniProtKB-KW"/>
</dbReference>
<keyword evidence="6" id="KW-0064">Aspartyl protease</keyword>
<dbReference type="InterPro" id="IPR012337">
    <property type="entry name" value="RNaseH-like_sf"/>
</dbReference>
<evidence type="ECO:0000256" key="16">
    <source>
        <dbReference type="PROSITE-ProRule" id="PRU00047"/>
    </source>
</evidence>
<dbReference type="InterPro" id="IPR043128">
    <property type="entry name" value="Rev_trsase/Diguanyl_cyclase"/>
</dbReference>
<keyword evidence="14" id="KW-0233">DNA recombination</keyword>
<feature type="region of interest" description="Disordered" evidence="17">
    <location>
        <begin position="1"/>
        <end position="25"/>
    </location>
</feature>
<feature type="domain" description="CCHC-type" evidence="18">
    <location>
        <begin position="306"/>
        <end position="320"/>
    </location>
</feature>
<gene>
    <name evidence="21" type="ORF">U9M48_036664</name>
</gene>
<dbReference type="CDD" id="cd01647">
    <property type="entry name" value="RT_LTR"/>
    <property type="match status" value="2"/>
</dbReference>
<feature type="region of interest" description="Disordered" evidence="17">
    <location>
        <begin position="237"/>
        <end position="269"/>
    </location>
</feature>
<accession>A0AAQ3X9R6</accession>
<sequence length="2409" mass="272887">MSNPPGNGSGHGEHDGDERLPDPPNVTLVDVLMRAETNRQDQNRLLQTLIENLGHRGGDGGHQRRGYDSFSRLDPPIFKVTKDPLDADHWIRIIEQKFGLMECDDYEKVTLAAHQLYDAAGAWWQGYLTQQEQGHRVNWAEFKAAFQAHHIPAGLMELKADEFRNLNKSVIEYTNAFNYLSQYALDEVSSDPKKKNRYLRGLSLRLQDKLSVASCANFNALVSMAIKVESKMLELDAETRKRAATPSHGGTSSQHPRTGATPPPRVPGYGAPQPMWMVCNQGPQGQFFRPAGQQASGGENAPRGPCFTCGGRGHLSRECPTPRMGGATNAPRPTMPPPPPPQPQGNKNVQNFKKGKVNHVTAEEANGDVQVLTEELLGMPPDREVEFAIELLPGTAQISKWPYRMPPNELAEMKKQLQELLEKGFIRPSSSSWGCPAIFVEKKDHSLRMCVDYRPLNAVTVKNKYPLPRIDILFDQLHGAKFFSKIDLRLGYHKIRAEDIPKTAFSTRYGLYEYTAMSFGLTNAPAYFMYLMNSIFFNELDVFVEEHAEHLRIVLQKLRDHRLYAKFSKCEFWLREISFLGHVLSEKGVAVDPSKVQEVLNWDRPQTVTEIRSFLGLAGYYRRFIDNFSKIAKPMTELTKKNVKFEWSPQCEKAFQTLKSRLTSAPILTQPDITKSFDIYCDACRTSLGCVLMQEGRVIAHASHQLKPAEEHYPTHDLDLAAVVHALKIWRQYIMGNPCNIYTDHKSLKYIFTQSELNMRQRRWFELIKDYELEVHYHPGKANVVADAPSRKANFSRNSHSLDELRKLNISMVKHGSLATLPVSYNLVDQIKEAQKKDKGVLWFGKRLVVPKDFELRKLILDESHNSRFAIHLGSNKMYQDLKQRFWWTRMKREIARHVSECDVCQRVKAEHLKLAGTLQPLPIPSWKWENISMDFITGLPKTRDGYDSIWVIVDGLTKSAHFLPVRTKYPVEKYTELYLTRIVCLHGVPTTIVSDRGSQFTSKFWKALHEAMGTNLHHSTAYHPQTGRQTERVNQILEDMLRVCPIIYSESWDKCLPFAEFSYNNSYQSSIGMSPFEMLYGRNCRTPVNWSESGERKYFGPDLDLEAEEKVKIIQERLRAAQGRQKHYANRRRRELSFDQGDYVYLKVTPFKGTKRFQEKDKLAPRYVGPFKILARVGSVAYRLDLPPSLSSIHNVFHVSQLRKCIRVPSEVTHLEEIDLQPNLTYQDHPIRILDQAEPTDEDINTIDTSMATPPPLGPMTRARARQFNHQVSSFLNSCPLGLYNGDAGALVLLRNDGEDQKGGRLVKAGFGFGLQKDSDWGVLVLHRKLIKSTFKRIQPHVHICSESAAIVFYIQSPFLSRCCDTLFWPIGPCIKLSPLRTHLRVGGRPQHPFGRPPMLLIPSAAAKKTRDECPSGRWSRSTRSQPPSEVALDADLETTNEKLGQLEKSQIATTTKLGELEVSIGHVDTSLAALLKRFDDLMDDSSKKKRQEDGSDGDSNRDDNDDYAADTEIDDRDRRRLHHNRRGMGGHRRREGRHASSKTNFSAGRRTQHQRSITSPTSRAPVPSSSPSQAAPSPAAVSAAKTLPKPALSASSIASTGRTRDVQCHRCKGFGHVMRDCPSKRVMVVKDDGEYSSASDFDEDTLALTMQRSLPPAVANILQDYSDVFPSDIPPGLPPVRGIEHQIDLIPGASLPNRAPYRTNPEETKEIQRQVQDLLDKGYVRESLSPCSVPVILVPKKDGSWRMCVDCRAINNITFRYHHPIPRLDDMLDELSGAVVFSKVDLRSGYHQIHMKLGDEWKTAFKTKFGLYGWLPFGLTNAPSTFMRLINEVLRTFIGKFVVVYFDDILIYSKSMDEHLEHLRVVFSALRDARLFGNLEKCTFCTDRVSFLGYVVIAQGIEVDQAKVEAIWGWPVPKTITQLRSFPGLAGFYRRFVKDFSTIAAPLNELTKKGNAFNKLKDKLTQAPLLQLPDFNKTFELESEASGIGMGGVLNMAALFVPKEFVIHSDHESLKHIRSQGKLNRRHAKWVEFIESFPYAIKHKKGKENVIADALSRRYTLLTQLDYKIFGLEAIKEQYVHDYEFKDILLHCKYGKAWNKFIVNDGFEAHGGGLMGHFGAKKTEDLHETTKESIERMNANYKLAADKGRRQLDFEPGDLVWLHLRRDRFSELRKSKLMPRADGPFKVLHKVNENAYKLDLPADFVVSPTFNVADLKPYLGEEDELESGTTQMQEGEDDEDTNTIDTSMAAPPPLGPMTHTRAHQLNHQVSSFLSSCPLGLYNGDAGALVLLRNDGEDQKGGRLVKAGFGFGLQEDSDWGVLELHGKLIKSTFKRIQPHVHICSESAAIVFYIQSPFLSRCCDTLFWPIGPCIKLSPLRTHPRFGGRPQHPFGRPPMLLIPSAAAKKT</sequence>
<dbReference type="InterPro" id="IPR041373">
    <property type="entry name" value="RT_RNaseH"/>
</dbReference>
<keyword evidence="15" id="KW-0511">Multifunctional enzyme</keyword>
<evidence type="ECO:0000256" key="3">
    <source>
        <dbReference type="ARBA" id="ARBA00022695"/>
    </source>
</evidence>
<evidence type="ECO:0000256" key="6">
    <source>
        <dbReference type="ARBA" id="ARBA00022750"/>
    </source>
</evidence>